<keyword evidence="2" id="KW-1185">Reference proteome</keyword>
<sequence length="49" mass="5801">MAPFEALYGRRCMTPLWWYQEGESVVVGPELVLQTTEMVRQIQERLRTT</sequence>
<evidence type="ECO:0000313" key="2">
    <source>
        <dbReference type="Proteomes" id="UP000075243"/>
    </source>
</evidence>
<dbReference type="Proteomes" id="UP000075243">
    <property type="component" value="Chromosome 2"/>
</dbReference>
<evidence type="ECO:0000313" key="1">
    <source>
        <dbReference type="EMBL" id="KYP72188.1"/>
    </source>
</evidence>
<reference evidence="1 2" key="1">
    <citation type="journal article" date="2012" name="Nat. Biotechnol.">
        <title>Draft genome sequence of pigeonpea (Cajanus cajan), an orphan legume crop of resource-poor farmers.</title>
        <authorList>
            <person name="Varshney R.K."/>
            <person name="Chen W."/>
            <person name="Li Y."/>
            <person name="Bharti A.K."/>
            <person name="Saxena R.K."/>
            <person name="Schlueter J.A."/>
            <person name="Donoghue M.T."/>
            <person name="Azam S."/>
            <person name="Fan G."/>
            <person name="Whaley A.M."/>
            <person name="Farmer A.D."/>
            <person name="Sheridan J."/>
            <person name="Iwata A."/>
            <person name="Tuteja R."/>
            <person name="Penmetsa R.V."/>
            <person name="Wu W."/>
            <person name="Upadhyaya H.D."/>
            <person name="Yang S.P."/>
            <person name="Shah T."/>
            <person name="Saxena K.B."/>
            <person name="Michael T."/>
            <person name="McCombie W.R."/>
            <person name="Yang B."/>
            <person name="Zhang G."/>
            <person name="Yang H."/>
            <person name="Wang J."/>
            <person name="Spillane C."/>
            <person name="Cook D.R."/>
            <person name="May G.D."/>
            <person name="Xu X."/>
            <person name="Jackson S.A."/>
        </authorList>
    </citation>
    <scope>NUCLEOTIDE SEQUENCE [LARGE SCALE GENOMIC DNA]</scope>
    <source>
        <strain evidence="2">cv. Asha</strain>
    </source>
</reference>
<proteinExistence type="predicted"/>
<organism evidence="1 2">
    <name type="scientific">Cajanus cajan</name>
    <name type="common">Pigeon pea</name>
    <name type="synonym">Cajanus indicus</name>
    <dbReference type="NCBI Taxonomy" id="3821"/>
    <lineage>
        <taxon>Eukaryota</taxon>
        <taxon>Viridiplantae</taxon>
        <taxon>Streptophyta</taxon>
        <taxon>Embryophyta</taxon>
        <taxon>Tracheophyta</taxon>
        <taxon>Spermatophyta</taxon>
        <taxon>Magnoliopsida</taxon>
        <taxon>eudicotyledons</taxon>
        <taxon>Gunneridae</taxon>
        <taxon>Pentapetalae</taxon>
        <taxon>rosids</taxon>
        <taxon>fabids</taxon>
        <taxon>Fabales</taxon>
        <taxon>Fabaceae</taxon>
        <taxon>Papilionoideae</taxon>
        <taxon>50 kb inversion clade</taxon>
        <taxon>NPAAA clade</taxon>
        <taxon>indigoferoid/millettioid clade</taxon>
        <taxon>Phaseoleae</taxon>
        <taxon>Cajanus</taxon>
    </lineage>
</organism>
<dbReference type="EMBL" id="CM003604">
    <property type="protein sequence ID" value="KYP72188.1"/>
    <property type="molecule type" value="Genomic_DNA"/>
</dbReference>
<accession>A0A151TYX7</accession>
<gene>
    <name evidence="1" type="ORF">KK1_004774</name>
</gene>
<dbReference type="Gramene" id="C.cajan_04654.t">
    <property type="protein sequence ID" value="C.cajan_04654.t.cds1"/>
    <property type="gene ID" value="C.cajan_04654"/>
</dbReference>
<dbReference type="AlphaFoldDB" id="A0A151TYX7"/>
<protein>
    <submittedName>
        <fullName evidence="1">Uncharacterized protein</fullName>
    </submittedName>
</protein>
<name>A0A151TYX7_CAJCA</name>